<feature type="region of interest" description="Disordered" evidence="6">
    <location>
        <begin position="1"/>
        <end position="25"/>
    </location>
</feature>
<feature type="compositionally biased region" description="Basic and acidic residues" evidence="6">
    <location>
        <begin position="9"/>
        <end position="25"/>
    </location>
</feature>
<keyword evidence="3 5" id="KW-0863">Zinc-finger</keyword>
<feature type="domain" description="C2H2-type" evidence="7">
    <location>
        <begin position="149"/>
        <end position="176"/>
    </location>
</feature>
<feature type="domain" description="C2H2-type" evidence="7">
    <location>
        <begin position="313"/>
        <end position="340"/>
    </location>
</feature>
<proteinExistence type="predicted"/>
<dbReference type="OrthoDB" id="3561125at2759"/>
<keyword evidence="4" id="KW-0862">Zinc</keyword>
<reference evidence="8 9" key="1">
    <citation type="submission" date="2019-01" db="EMBL/GenBank/DDBJ databases">
        <authorList>
            <person name="Sayadi A."/>
        </authorList>
    </citation>
    <scope>NUCLEOTIDE SEQUENCE [LARGE SCALE GENOMIC DNA]</scope>
</reference>
<evidence type="ECO:0000313" key="9">
    <source>
        <dbReference type="Proteomes" id="UP000410492"/>
    </source>
</evidence>
<feature type="region of interest" description="Disordered" evidence="6">
    <location>
        <begin position="46"/>
        <end position="84"/>
    </location>
</feature>
<feature type="compositionally biased region" description="Basic and acidic residues" evidence="6">
    <location>
        <begin position="46"/>
        <end position="55"/>
    </location>
</feature>
<keyword evidence="2" id="KW-0677">Repeat</keyword>
<dbReference type="PROSITE" id="PS50157">
    <property type="entry name" value="ZINC_FINGER_C2H2_2"/>
    <property type="match status" value="4"/>
</dbReference>
<dbReference type="PANTHER" id="PTHR24379">
    <property type="entry name" value="KRAB AND ZINC FINGER DOMAIN-CONTAINING"/>
    <property type="match status" value="1"/>
</dbReference>
<evidence type="ECO:0000256" key="6">
    <source>
        <dbReference type="SAM" id="MobiDB-lite"/>
    </source>
</evidence>
<feature type="domain" description="C2H2-type" evidence="7">
    <location>
        <begin position="341"/>
        <end position="369"/>
    </location>
</feature>
<evidence type="ECO:0000259" key="7">
    <source>
        <dbReference type="PROSITE" id="PS50157"/>
    </source>
</evidence>
<gene>
    <name evidence="8" type="ORF">CALMAC_LOCUS14254</name>
</gene>
<dbReference type="SMART" id="SM00355">
    <property type="entry name" value="ZnF_C2H2"/>
    <property type="match status" value="8"/>
</dbReference>
<dbReference type="PANTHER" id="PTHR24379:SF121">
    <property type="entry name" value="C2H2-TYPE DOMAIN-CONTAINING PROTEIN"/>
    <property type="match status" value="1"/>
</dbReference>
<organism evidence="8 9">
    <name type="scientific">Callosobruchus maculatus</name>
    <name type="common">Southern cowpea weevil</name>
    <name type="synonym">Pulse bruchid</name>
    <dbReference type="NCBI Taxonomy" id="64391"/>
    <lineage>
        <taxon>Eukaryota</taxon>
        <taxon>Metazoa</taxon>
        <taxon>Ecdysozoa</taxon>
        <taxon>Arthropoda</taxon>
        <taxon>Hexapoda</taxon>
        <taxon>Insecta</taxon>
        <taxon>Pterygota</taxon>
        <taxon>Neoptera</taxon>
        <taxon>Endopterygota</taxon>
        <taxon>Coleoptera</taxon>
        <taxon>Polyphaga</taxon>
        <taxon>Cucujiformia</taxon>
        <taxon>Chrysomeloidea</taxon>
        <taxon>Chrysomelidae</taxon>
        <taxon>Bruchinae</taxon>
        <taxon>Bruchini</taxon>
        <taxon>Callosobruchus</taxon>
    </lineage>
</organism>
<dbReference type="Pfam" id="PF13909">
    <property type="entry name" value="zf-H2C2_5"/>
    <property type="match status" value="1"/>
</dbReference>
<dbReference type="Proteomes" id="UP000410492">
    <property type="component" value="Unassembled WGS sequence"/>
</dbReference>
<keyword evidence="9" id="KW-1185">Reference proteome</keyword>
<name>A0A653D4N1_CALMS</name>
<evidence type="ECO:0000256" key="2">
    <source>
        <dbReference type="ARBA" id="ARBA00022737"/>
    </source>
</evidence>
<accession>A0A653D4N1</accession>
<dbReference type="PROSITE" id="PS00028">
    <property type="entry name" value="ZINC_FINGER_C2H2_1"/>
    <property type="match status" value="2"/>
</dbReference>
<dbReference type="GO" id="GO:0008270">
    <property type="term" value="F:zinc ion binding"/>
    <property type="evidence" value="ECO:0007669"/>
    <property type="project" value="UniProtKB-KW"/>
</dbReference>
<protein>
    <recommendedName>
        <fullName evidence="7">C2H2-type domain-containing protein</fullName>
    </recommendedName>
</protein>
<dbReference type="AlphaFoldDB" id="A0A653D4N1"/>
<dbReference type="InterPro" id="IPR036236">
    <property type="entry name" value="Znf_C2H2_sf"/>
</dbReference>
<evidence type="ECO:0000313" key="8">
    <source>
        <dbReference type="EMBL" id="VEN54913.1"/>
    </source>
</evidence>
<dbReference type="SUPFAM" id="SSF57667">
    <property type="entry name" value="beta-beta-alpha zinc fingers"/>
    <property type="match status" value="2"/>
</dbReference>
<evidence type="ECO:0000256" key="1">
    <source>
        <dbReference type="ARBA" id="ARBA00022723"/>
    </source>
</evidence>
<evidence type="ECO:0000256" key="5">
    <source>
        <dbReference type="PROSITE-ProRule" id="PRU00042"/>
    </source>
</evidence>
<dbReference type="EMBL" id="CAACVG010010068">
    <property type="protein sequence ID" value="VEN54913.1"/>
    <property type="molecule type" value="Genomic_DNA"/>
</dbReference>
<feature type="domain" description="C2H2-type" evidence="7">
    <location>
        <begin position="247"/>
        <end position="270"/>
    </location>
</feature>
<evidence type="ECO:0000256" key="3">
    <source>
        <dbReference type="ARBA" id="ARBA00022771"/>
    </source>
</evidence>
<dbReference type="InterPro" id="IPR013087">
    <property type="entry name" value="Znf_C2H2_type"/>
</dbReference>
<sequence>MEVSNEATTVKKETAEDHEQGDNEIFIKVEPEYLCRYYEEDDFERASNEGYMKDEENGDPVMDGSPKNENDGTHFDNIADNSGNNDSCDDTASNADICTNNQTVHSGARIIAWDHKKNEYVYASFPSTSRFTKQSESERDGTLEEEKKFQCSQCPYATNRKHHFQRHELVHKKEPRETANADKQKRFQCTQCSYTTDHSSDIKRHGLKHSKKGREKFKCKDCDYTTYHKYHLLGHMSKRHTVTFSKFSCNYCQKIFKSKQSLDDHNIKCHPNLDFSFSSKILSCTNCEFKTALKRSLVRHNILHHSEGKAPLYECETCGHKTPLQSNYVLHIRKHADVKPYGCSGCDKGFLLKRSLDEHIIRVHSESEELIKSMTYKILPCEQCDFRTVKCDVLKSHIASSHQTVDEVIRLSDLKKGDKGVI</sequence>
<keyword evidence="1" id="KW-0479">Metal-binding</keyword>
<dbReference type="Gene3D" id="3.30.160.60">
    <property type="entry name" value="Classic Zinc Finger"/>
    <property type="match status" value="4"/>
</dbReference>
<evidence type="ECO:0000256" key="4">
    <source>
        <dbReference type="ARBA" id="ARBA00022833"/>
    </source>
</evidence>